<evidence type="ECO:0000256" key="1">
    <source>
        <dbReference type="ARBA" id="ARBA00012493"/>
    </source>
</evidence>
<accession>A0A318A4F0</accession>
<dbReference type="GO" id="GO:0003964">
    <property type="term" value="F:RNA-directed DNA polymerase activity"/>
    <property type="evidence" value="ECO:0007669"/>
    <property type="project" value="UniProtKB-KW"/>
</dbReference>
<keyword evidence="4" id="KW-0479">Metal-binding</keyword>
<evidence type="ECO:0000256" key="2">
    <source>
        <dbReference type="ARBA" id="ARBA00022679"/>
    </source>
</evidence>
<keyword evidence="2" id="KW-0808">Transferase</keyword>
<sequence length="367" mass="40797">MSGERPALADAMMRQSETLRRTGAPVLYSLKHLALTTGVEYGYLRHVIQRNAPAYKAIRIPKNTGGYRDLLSPTDSLKHVQRWILHEILDTVPRHINNFAYFRDVTARECAIRHAGATWMIKTDLHQYFPSISEKLVYEVFQGLGYSRLLSFELARLCTWNKLGRLAPTGAVPRSHGSVRSLPYPPAPLGFLPQGAPTSGALANAATRRLDDALSDFAIANHLIYTRYSDDMTFSSPSAFSRTVASEFVVQIRKIVTASGLALHSQKTKVIPPGARKIVLGMLITPGGVGILPEQRRTIDLYVHAVSTYGPVDYAARRGFDSVFSFINHVEGWLAYLSHIDALWTAGRSRSWNDALRKHLIEVSSLG</sequence>
<evidence type="ECO:0000256" key="5">
    <source>
        <dbReference type="ARBA" id="ARBA00022842"/>
    </source>
</evidence>
<dbReference type="SUPFAM" id="SSF56672">
    <property type="entry name" value="DNA/RNA polymerases"/>
    <property type="match status" value="1"/>
</dbReference>
<keyword evidence="6" id="KW-0695">RNA-directed DNA polymerase</keyword>
<evidence type="ECO:0000256" key="6">
    <source>
        <dbReference type="ARBA" id="ARBA00022918"/>
    </source>
</evidence>
<evidence type="ECO:0000256" key="3">
    <source>
        <dbReference type="ARBA" id="ARBA00022695"/>
    </source>
</evidence>
<dbReference type="InterPro" id="IPR043502">
    <property type="entry name" value="DNA/RNA_pol_sf"/>
</dbReference>
<keyword evidence="12" id="KW-1185">Reference proteome</keyword>
<dbReference type="PROSITE" id="PS50878">
    <property type="entry name" value="RT_POL"/>
    <property type="match status" value="1"/>
</dbReference>
<evidence type="ECO:0000313" key="11">
    <source>
        <dbReference type="EMBL" id="PXA72070.1"/>
    </source>
</evidence>
<comment type="caution">
    <text evidence="11">The sequence shown here is derived from an EMBL/GenBank/DDBJ whole genome shotgun (WGS) entry which is preliminary data.</text>
</comment>
<evidence type="ECO:0000256" key="9">
    <source>
        <dbReference type="ARBA" id="ARBA00048173"/>
    </source>
</evidence>
<evidence type="ECO:0000256" key="8">
    <source>
        <dbReference type="ARBA" id="ARBA00034120"/>
    </source>
</evidence>
<evidence type="ECO:0000259" key="10">
    <source>
        <dbReference type="PROSITE" id="PS50878"/>
    </source>
</evidence>
<comment type="similarity">
    <text evidence="8">Belongs to the bacterial reverse transcriptase family.</text>
</comment>
<evidence type="ECO:0000256" key="4">
    <source>
        <dbReference type="ARBA" id="ARBA00022723"/>
    </source>
</evidence>
<dbReference type="GO" id="GO:0003723">
    <property type="term" value="F:RNA binding"/>
    <property type="evidence" value="ECO:0007669"/>
    <property type="project" value="InterPro"/>
</dbReference>
<dbReference type="Pfam" id="PF00078">
    <property type="entry name" value="RVT_1"/>
    <property type="match status" value="1"/>
</dbReference>
<gene>
    <name evidence="11" type="ORF">CTB96_03980</name>
</gene>
<dbReference type="InterPro" id="IPR000477">
    <property type="entry name" value="RT_dom"/>
</dbReference>
<dbReference type="GO" id="GO:0051607">
    <property type="term" value="P:defense response to virus"/>
    <property type="evidence" value="ECO:0007669"/>
    <property type="project" value="UniProtKB-KW"/>
</dbReference>
<evidence type="ECO:0000313" key="12">
    <source>
        <dbReference type="Proteomes" id="UP000246722"/>
    </source>
</evidence>
<dbReference type="CDD" id="cd03487">
    <property type="entry name" value="RT_Bac_retron_II"/>
    <property type="match status" value="1"/>
</dbReference>
<dbReference type="EMBL" id="QHLY01000005">
    <property type="protein sequence ID" value="PXA72070.1"/>
    <property type="molecule type" value="Genomic_DNA"/>
</dbReference>
<dbReference type="PRINTS" id="PR00866">
    <property type="entry name" value="RNADNAPOLMS"/>
</dbReference>
<reference evidence="11 12" key="1">
    <citation type="submission" date="2018-05" db="EMBL/GenBank/DDBJ databases">
        <title>Genetic diversity of glacier-inhabiting Cryobacterium bacteria in China and description of Cryobacterium mengkeensis sp. nov. and Arthrobacter glacialis sp. nov.</title>
        <authorList>
            <person name="Liu Q."/>
            <person name="Xin Y.-H."/>
        </authorList>
    </citation>
    <scope>NUCLEOTIDE SEQUENCE [LARGE SCALE GENOMIC DNA]</scope>
    <source>
        <strain evidence="11 12">SK-1</strain>
    </source>
</reference>
<dbReference type="PANTHER" id="PTHR34047">
    <property type="entry name" value="NUCLEAR INTRON MATURASE 1, MITOCHONDRIAL-RELATED"/>
    <property type="match status" value="1"/>
</dbReference>
<feature type="domain" description="Reverse transcriptase" evidence="10">
    <location>
        <begin position="41"/>
        <end position="284"/>
    </location>
</feature>
<dbReference type="EC" id="2.7.7.49" evidence="1"/>
<proteinExistence type="inferred from homology"/>
<keyword evidence="7" id="KW-0051">Antiviral defense</keyword>
<dbReference type="Proteomes" id="UP000246722">
    <property type="component" value="Unassembled WGS sequence"/>
</dbReference>
<comment type="catalytic activity">
    <reaction evidence="9">
        <text>DNA(n) + a 2'-deoxyribonucleoside 5'-triphosphate = DNA(n+1) + diphosphate</text>
        <dbReference type="Rhea" id="RHEA:22508"/>
        <dbReference type="Rhea" id="RHEA-COMP:17339"/>
        <dbReference type="Rhea" id="RHEA-COMP:17340"/>
        <dbReference type="ChEBI" id="CHEBI:33019"/>
        <dbReference type="ChEBI" id="CHEBI:61560"/>
        <dbReference type="ChEBI" id="CHEBI:173112"/>
        <dbReference type="EC" id="2.7.7.49"/>
    </reaction>
</comment>
<protein>
    <recommendedName>
        <fullName evidence="1">RNA-directed DNA polymerase</fullName>
        <ecNumber evidence="1">2.7.7.49</ecNumber>
    </recommendedName>
</protein>
<dbReference type="InterPro" id="IPR051083">
    <property type="entry name" value="GrpII_Intron_Splice-Mob/Def"/>
</dbReference>
<organism evidence="11 12">
    <name type="scientific">Cryobacterium arcticum</name>
    <dbReference type="NCBI Taxonomy" id="670052"/>
    <lineage>
        <taxon>Bacteria</taxon>
        <taxon>Bacillati</taxon>
        <taxon>Actinomycetota</taxon>
        <taxon>Actinomycetes</taxon>
        <taxon>Micrococcales</taxon>
        <taxon>Microbacteriaceae</taxon>
        <taxon>Cryobacterium</taxon>
    </lineage>
</organism>
<evidence type="ECO:0000256" key="7">
    <source>
        <dbReference type="ARBA" id="ARBA00023118"/>
    </source>
</evidence>
<dbReference type="AlphaFoldDB" id="A0A318A4F0"/>
<dbReference type="PANTHER" id="PTHR34047:SF7">
    <property type="entry name" value="RNA-DIRECTED DNA POLYMERASE"/>
    <property type="match status" value="1"/>
</dbReference>
<dbReference type="GO" id="GO:0046872">
    <property type="term" value="F:metal ion binding"/>
    <property type="evidence" value="ECO:0007669"/>
    <property type="project" value="UniProtKB-KW"/>
</dbReference>
<keyword evidence="3" id="KW-0548">Nucleotidyltransferase</keyword>
<name>A0A318A4F0_9MICO</name>
<dbReference type="InterPro" id="IPR000123">
    <property type="entry name" value="Reverse_transcriptase_msDNA"/>
</dbReference>
<keyword evidence="5" id="KW-0460">Magnesium</keyword>